<dbReference type="EMBL" id="JASCSA010000001">
    <property type="protein sequence ID" value="MDI5883052.1"/>
    <property type="molecule type" value="Genomic_DNA"/>
</dbReference>
<comment type="caution">
    <text evidence="3">The sequence shown here is derived from an EMBL/GenBank/DDBJ whole genome shotgun (WGS) entry which is preliminary data.</text>
</comment>
<dbReference type="Proteomes" id="UP001229025">
    <property type="component" value="Unassembled WGS sequence"/>
</dbReference>
<dbReference type="GO" id="GO:0016740">
    <property type="term" value="F:transferase activity"/>
    <property type="evidence" value="ECO:0007669"/>
    <property type="project" value="UniProtKB-KW"/>
</dbReference>
<dbReference type="EC" id="2.7.1.-" evidence="3"/>
<feature type="compositionally biased region" description="Basic and acidic residues" evidence="1">
    <location>
        <begin position="254"/>
        <end position="279"/>
    </location>
</feature>
<keyword evidence="3" id="KW-0808">Transferase</keyword>
<dbReference type="SUPFAM" id="SSF109755">
    <property type="entry name" value="PhoU-like"/>
    <property type="match status" value="1"/>
</dbReference>
<gene>
    <name evidence="3" type="ORF">QLT01_01625</name>
</gene>
<dbReference type="Gene3D" id="1.20.58.220">
    <property type="entry name" value="Phosphate transport system protein phou homolog 2, domain 2"/>
    <property type="match status" value="1"/>
</dbReference>
<dbReference type="RefSeq" id="WP_153635626.1">
    <property type="nucleotide sequence ID" value="NZ_JASCSA010000001.1"/>
</dbReference>
<feature type="compositionally biased region" description="Low complexity" evidence="1">
    <location>
        <begin position="281"/>
        <end position="291"/>
    </location>
</feature>
<dbReference type="InterPro" id="IPR011009">
    <property type="entry name" value="Kinase-like_dom_sf"/>
</dbReference>
<dbReference type="Pfam" id="PF01636">
    <property type="entry name" value="APH"/>
    <property type="match status" value="1"/>
</dbReference>
<evidence type="ECO:0000313" key="4">
    <source>
        <dbReference type="Proteomes" id="UP001229025"/>
    </source>
</evidence>
<evidence type="ECO:0000259" key="2">
    <source>
        <dbReference type="Pfam" id="PF01636"/>
    </source>
</evidence>
<feature type="domain" description="Aminoglycoside phosphotransferase" evidence="2">
    <location>
        <begin position="362"/>
        <end position="540"/>
    </location>
</feature>
<dbReference type="InterPro" id="IPR002575">
    <property type="entry name" value="Aminoglycoside_PTrfase"/>
</dbReference>
<organism evidence="3 4">
    <name type="scientific">Cobetia amphilecti</name>
    <dbReference type="NCBI Taxonomy" id="1055104"/>
    <lineage>
        <taxon>Bacteria</taxon>
        <taxon>Pseudomonadati</taxon>
        <taxon>Pseudomonadota</taxon>
        <taxon>Gammaproteobacteria</taxon>
        <taxon>Oceanospirillales</taxon>
        <taxon>Halomonadaceae</taxon>
        <taxon>Cobetia</taxon>
    </lineage>
</organism>
<feature type="compositionally biased region" description="Basic and acidic residues" evidence="1">
    <location>
        <begin position="295"/>
        <end position="322"/>
    </location>
</feature>
<keyword evidence="4" id="KW-1185">Reference proteome</keyword>
<sequence>MDQAWPESTRDNLRFLCSEVDSQYGWLQAFVSAPTAAMARKLLERQGYAENLCQRIEQACPEARNHKRSHARARFHQSLVEVASGLARLSELARSCLEQLIRVDDVQLVDDVVLVKSLRRVRRGILRSEMSLENGSLSLALKLARSREKLKRDSEGRIRALTGQLKKKRAPAEDLTHLLFVAREISQMGEVLGQLGEAIISATLGQSLNFERYASLTHLVNELGDGSQTAGEMRVDTLAETRSGSRISGIASEKPNERAVEKVSDKGNDKGRPANDKQKGSKAGESGGSKQKGSKSKDRKTDASESKGSKSKDRKSKDRKPTGDLPLTSPEYLAIFKDGLGRKVEEERQGVERWHDIYPGIAPRILSHHQQGDSAALLIEHLPGMTLEHLLINESSRLNRTAQQALVETLHSVWTTTRRDKPVTAGHMRQLLKRLSDVYQIHPEFRHCGASLCGREMPSLEALIEQAAGLERSLEAPFAVYIHGDFNVDNILFDPAKQSIRFIDLHRSAYQDYVQDVSVHMVSHYRLQLTDAALRARILALALSFGQQMRRFAHEQGDTTFEWRLALGLARSFATSTRFILDAGLAGRMFNRARFILEHVLGADPERPADYRIPLEELFVD</sequence>
<accession>A0ABT6UN89</accession>
<protein>
    <submittedName>
        <fullName evidence="3">Aminoglycoside phosphotransferase family protein</fullName>
        <ecNumber evidence="3">2.7.1.-</ecNumber>
    </submittedName>
</protein>
<proteinExistence type="predicted"/>
<dbReference type="Gene3D" id="3.90.1200.10">
    <property type="match status" value="1"/>
</dbReference>
<dbReference type="InterPro" id="IPR038078">
    <property type="entry name" value="PhoU-like_sf"/>
</dbReference>
<dbReference type="SUPFAM" id="SSF56112">
    <property type="entry name" value="Protein kinase-like (PK-like)"/>
    <property type="match status" value="1"/>
</dbReference>
<evidence type="ECO:0000256" key="1">
    <source>
        <dbReference type="SAM" id="MobiDB-lite"/>
    </source>
</evidence>
<reference evidence="4" key="2">
    <citation type="submission" date="2023-07" db="EMBL/GenBank/DDBJ databases">
        <title>Genome-based characterization of strain KMM 296 and proposal for reclassification of Cobetia litoralis and Cobetia pacifica, and emended description of the species Cobetia amphilecti and Cobetia marina.</title>
        <authorList>
            <person name="Balabanova L."/>
            <person name="Nedashkovskaya O."/>
        </authorList>
    </citation>
    <scope>NUCLEOTIDE SEQUENCE [LARGE SCALE GENOMIC DNA]</scope>
    <source>
        <strain evidence="4">NRIC 0815</strain>
    </source>
</reference>
<name>A0ABT6UN89_9GAMM</name>
<evidence type="ECO:0000313" key="3">
    <source>
        <dbReference type="EMBL" id="MDI5883052.1"/>
    </source>
</evidence>
<reference evidence="3 4" key="1">
    <citation type="submission" date="2023-04" db="EMBL/GenBank/DDBJ databases">
        <authorList>
            <person name="Otstavnykh N."/>
            <person name="Seitkalieva A."/>
            <person name="Bystritskaya E."/>
        </authorList>
    </citation>
    <scope>NUCLEOTIDE SEQUENCE [LARGE SCALE GENOMIC DNA]</scope>
    <source>
        <strain evidence="3 4">NRIC 0815</strain>
    </source>
</reference>
<feature type="region of interest" description="Disordered" evidence="1">
    <location>
        <begin position="239"/>
        <end position="330"/>
    </location>
</feature>